<feature type="region of interest" description="Disordered" evidence="1">
    <location>
        <begin position="1"/>
        <end position="23"/>
    </location>
</feature>
<evidence type="ECO:0000256" key="1">
    <source>
        <dbReference type="SAM" id="MobiDB-lite"/>
    </source>
</evidence>
<proteinExistence type="predicted"/>
<feature type="non-terminal residue" evidence="2">
    <location>
        <position position="1"/>
    </location>
</feature>
<dbReference type="EMBL" id="BART01039197">
    <property type="protein sequence ID" value="GAH11601.1"/>
    <property type="molecule type" value="Genomic_DNA"/>
</dbReference>
<dbReference type="AlphaFoldDB" id="X1CT26"/>
<sequence>NLLTREHEAVKGPSETSFQEEANELNQKHYEEKYIEKFGKPPTAGHYAPNKKYIWYNNKVQ</sequence>
<comment type="caution">
    <text evidence="2">The sequence shown here is derived from an EMBL/GenBank/DDBJ whole genome shotgun (WGS) entry which is preliminary data.</text>
</comment>
<feature type="compositionally biased region" description="Basic and acidic residues" evidence="1">
    <location>
        <begin position="1"/>
        <end position="10"/>
    </location>
</feature>
<accession>X1CT26</accession>
<gene>
    <name evidence="2" type="ORF">S01H4_64561</name>
</gene>
<protein>
    <submittedName>
        <fullName evidence="2">Uncharacterized protein</fullName>
    </submittedName>
</protein>
<organism evidence="2">
    <name type="scientific">marine sediment metagenome</name>
    <dbReference type="NCBI Taxonomy" id="412755"/>
    <lineage>
        <taxon>unclassified sequences</taxon>
        <taxon>metagenomes</taxon>
        <taxon>ecological metagenomes</taxon>
    </lineage>
</organism>
<reference evidence="2" key="1">
    <citation type="journal article" date="2014" name="Front. Microbiol.">
        <title>High frequency of phylogenetically diverse reductive dehalogenase-homologous genes in deep subseafloor sedimentary metagenomes.</title>
        <authorList>
            <person name="Kawai M."/>
            <person name="Futagami T."/>
            <person name="Toyoda A."/>
            <person name="Takaki Y."/>
            <person name="Nishi S."/>
            <person name="Hori S."/>
            <person name="Arai W."/>
            <person name="Tsubouchi T."/>
            <person name="Morono Y."/>
            <person name="Uchiyama I."/>
            <person name="Ito T."/>
            <person name="Fujiyama A."/>
            <person name="Inagaki F."/>
            <person name="Takami H."/>
        </authorList>
    </citation>
    <scope>NUCLEOTIDE SEQUENCE</scope>
    <source>
        <strain evidence="2">Expedition CK06-06</strain>
    </source>
</reference>
<evidence type="ECO:0000313" key="2">
    <source>
        <dbReference type="EMBL" id="GAH11601.1"/>
    </source>
</evidence>
<name>X1CT26_9ZZZZ</name>